<reference evidence="3" key="1">
    <citation type="submission" date="2020-05" db="UniProtKB">
        <authorList>
            <consortium name="EnsemblMetazoa"/>
        </authorList>
    </citation>
    <scope>IDENTIFICATION</scope>
    <source>
        <strain evidence="3">FUMOZ</strain>
    </source>
</reference>
<evidence type="ECO:0000256" key="1">
    <source>
        <dbReference type="SAM" id="MobiDB-lite"/>
    </source>
</evidence>
<keyword evidence="2" id="KW-0732">Signal</keyword>
<evidence type="ECO:0000313" key="3">
    <source>
        <dbReference type="EnsemblMetazoa" id="AFUN000640-PA"/>
    </source>
</evidence>
<dbReference type="AlphaFoldDB" id="A0A182R399"/>
<organism evidence="3">
    <name type="scientific">Anopheles funestus</name>
    <name type="common">African malaria mosquito</name>
    <dbReference type="NCBI Taxonomy" id="62324"/>
    <lineage>
        <taxon>Eukaryota</taxon>
        <taxon>Metazoa</taxon>
        <taxon>Ecdysozoa</taxon>
        <taxon>Arthropoda</taxon>
        <taxon>Hexapoda</taxon>
        <taxon>Insecta</taxon>
        <taxon>Pterygota</taxon>
        <taxon>Neoptera</taxon>
        <taxon>Endopterygota</taxon>
        <taxon>Diptera</taxon>
        <taxon>Nematocera</taxon>
        <taxon>Culicoidea</taxon>
        <taxon>Culicidae</taxon>
        <taxon>Anophelinae</taxon>
        <taxon>Anopheles</taxon>
    </lineage>
</organism>
<sequence length="132" mass="13807">MLPGVVLCAVCLLLPMTGNAIPTPPLPVNSPLVPSYERSKGTSELNHNGLERTKRNLDIGDILKTIGVGVDVGGPQIGFNTPNITLDTPIGTLGCLGGNSRSRRDDGSGRAGEAESLEKSEERKGIAINLSF</sequence>
<name>A0A182R399_ANOFN</name>
<feature type="chain" id="PRO_5021259759" evidence="2">
    <location>
        <begin position="21"/>
        <end position="132"/>
    </location>
</feature>
<feature type="compositionally biased region" description="Basic and acidic residues" evidence="1">
    <location>
        <begin position="102"/>
        <end position="123"/>
    </location>
</feature>
<protein>
    <submittedName>
        <fullName evidence="3">Uncharacterized protein</fullName>
    </submittedName>
</protein>
<dbReference type="VEuPathDB" id="VectorBase:AFUN000640"/>
<feature type="region of interest" description="Disordered" evidence="1">
    <location>
        <begin position="23"/>
        <end position="49"/>
    </location>
</feature>
<dbReference type="EnsemblMetazoa" id="AFUN000640-RA">
    <property type="protein sequence ID" value="AFUN000640-PA"/>
    <property type="gene ID" value="AFUN000640"/>
</dbReference>
<feature type="region of interest" description="Disordered" evidence="1">
    <location>
        <begin position="97"/>
        <end position="123"/>
    </location>
</feature>
<accession>A0A182R399</accession>
<proteinExistence type="predicted"/>
<evidence type="ECO:0000256" key="2">
    <source>
        <dbReference type="SAM" id="SignalP"/>
    </source>
</evidence>
<feature type="signal peptide" evidence="2">
    <location>
        <begin position="1"/>
        <end position="20"/>
    </location>
</feature>